<protein>
    <submittedName>
        <fullName evidence="1">Uncharacterized protein</fullName>
    </submittedName>
</protein>
<name>A0A8C4XA98_ERPCA</name>
<dbReference type="Proteomes" id="UP000694620">
    <property type="component" value="Chromosome 3"/>
</dbReference>
<accession>A0A8C4XA98</accession>
<sequence>KHDHPSSTMAVQPVVTIQPGTALAVVNQKPNRWNSGLFDCCEDMGICKSVSPLISDLCGLVPCVLSDALSLWSDMVAQWFVLLPLISRDLGRRESYTLIHRFT</sequence>
<dbReference type="Ensembl" id="ENSECRT00000016484.1">
    <property type="protein sequence ID" value="ENSECRP00000016194.1"/>
    <property type="gene ID" value="ENSECRG00000010812.1"/>
</dbReference>
<reference evidence="1" key="1">
    <citation type="submission" date="2021-06" db="EMBL/GenBank/DDBJ databases">
        <authorList>
            <consortium name="Wellcome Sanger Institute Data Sharing"/>
        </authorList>
    </citation>
    <scope>NUCLEOTIDE SEQUENCE [LARGE SCALE GENOMIC DNA]</scope>
</reference>
<dbReference type="AlphaFoldDB" id="A0A8C4XA98"/>
<organism evidence="1 2">
    <name type="scientific">Erpetoichthys calabaricus</name>
    <name type="common">Rope fish</name>
    <name type="synonym">Calamoichthys calabaricus</name>
    <dbReference type="NCBI Taxonomy" id="27687"/>
    <lineage>
        <taxon>Eukaryota</taxon>
        <taxon>Metazoa</taxon>
        <taxon>Chordata</taxon>
        <taxon>Craniata</taxon>
        <taxon>Vertebrata</taxon>
        <taxon>Euteleostomi</taxon>
        <taxon>Actinopterygii</taxon>
        <taxon>Polypteriformes</taxon>
        <taxon>Polypteridae</taxon>
        <taxon>Erpetoichthys</taxon>
    </lineage>
</organism>
<proteinExistence type="predicted"/>
<reference evidence="1" key="2">
    <citation type="submission" date="2025-08" db="UniProtKB">
        <authorList>
            <consortium name="Ensembl"/>
        </authorList>
    </citation>
    <scope>IDENTIFICATION</scope>
</reference>
<keyword evidence="2" id="KW-1185">Reference proteome</keyword>
<evidence type="ECO:0000313" key="2">
    <source>
        <dbReference type="Proteomes" id="UP000694620"/>
    </source>
</evidence>
<evidence type="ECO:0000313" key="1">
    <source>
        <dbReference type="Ensembl" id="ENSECRP00000016194.1"/>
    </source>
</evidence>
<reference evidence="1" key="3">
    <citation type="submission" date="2025-09" db="UniProtKB">
        <authorList>
            <consortium name="Ensembl"/>
        </authorList>
    </citation>
    <scope>IDENTIFICATION</scope>
</reference>